<gene>
    <name evidence="1" type="ORF">BLA29_000762</name>
</gene>
<name>A0A1Y3BIL9_EURMA</name>
<comment type="caution">
    <text evidence="1">The sequence shown here is derived from an EMBL/GenBank/DDBJ whole genome shotgun (WGS) entry which is preliminary data.</text>
</comment>
<protein>
    <submittedName>
        <fullName evidence="1">Uncharacterized protein</fullName>
    </submittedName>
</protein>
<evidence type="ECO:0000313" key="2">
    <source>
        <dbReference type="Proteomes" id="UP000194236"/>
    </source>
</evidence>
<dbReference type="AlphaFoldDB" id="A0A1Y3BIL9"/>
<sequence length="77" mass="9091">QLIYNLNVGSKIEENLINWPAAEKKTEENIGRINIAWNRPMPNINEENFRASLYASKTYDNIHYQNCKSFIDIILYE</sequence>
<proteinExistence type="predicted"/>
<accession>A0A1Y3BIL9</accession>
<feature type="non-terminal residue" evidence="1">
    <location>
        <position position="1"/>
    </location>
</feature>
<dbReference type="Proteomes" id="UP000194236">
    <property type="component" value="Unassembled WGS sequence"/>
</dbReference>
<organism evidence="1 2">
    <name type="scientific">Euroglyphus maynei</name>
    <name type="common">Mayne's house dust mite</name>
    <dbReference type="NCBI Taxonomy" id="6958"/>
    <lineage>
        <taxon>Eukaryota</taxon>
        <taxon>Metazoa</taxon>
        <taxon>Ecdysozoa</taxon>
        <taxon>Arthropoda</taxon>
        <taxon>Chelicerata</taxon>
        <taxon>Arachnida</taxon>
        <taxon>Acari</taxon>
        <taxon>Acariformes</taxon>
        <taxon>Sarcoptiformes</taxon>
        <taxon>Astigmata</taxon>
        <taxon>Psoroptidia</taxon>
        <taxon>Analgoidea</taxon>
        <taxon>Pyroglyphidae</taxon>
        <taxon>Pyroglyphinae</taxon>
        <taxon>Euroglyphus</taxon>
    </lineage>
</organism>
<evidence type="ECO:0000313" key="1">
    <source>
        <dbReference type="EMBL" id="OTF79426.1"/>
    </source>
</evidence>
<reference evidence="1 2" key="1">
    <citation type="submission" date="2017-03" db="EMBL/GenBank/DDBJ databases">
        <title>Genome Survey of Euroglyphus maynei.</title>
        <authorList>
            <person name="Arlian L.G."/>
            <person name="Morgan M.S."/>
            <person name="Rider S.D."/>
        </authorList>
    </citation>
    <scope>NUCLEOTIDE SEQUENCE [LARGE SCALE GENOMIC DNA]</scope>
    <source>
        <strain evidence="1">Arlian Lab</strain>
        <tissue evidence="1">Whole body</tissue>
    </source>
</reference>
<dbReference type="EMBL" id="MUJZ01023165">
    <property type="protein sequence ID" value="OTF79426.1"/>
    <property type="molecule type" value="Genomic_DNA"/>
</dbReference>
<keyword evidence="2" id="KW-1185">Reference proteome</keyword>